<organism evidence="1 2">
    <name type="scientific">Luteimonas cucumeris</name>
    <dbReference type="NCBI Taxonomy" id="985012"/>
    <lineage>
        <taxon>Bacteria</taxon>
        <taxon>Pseudomonadati</taxon>
        <taxon>Pseudomonadota</taxon>
        <taxon>Gammaproteobacteria</taxon>
        <taxon>Lysobacterales</taxon>
        <taxon>Lysobacteraceae</taxon>
        <taxon>Luteimonas</taxon>
    </lineage>
</organism>
<name>A0A562LA97_9GAMM</name>
<dbReference type="AlphaFoldDB" id="A0A562LA97"/>
<reference evidence="1 2" key="1">
    <citation type="journal article" date="2015" name="Stand. Genomic Sci.">
        <title>Genomic Encyclopedia of Bacterial and Archaeal Type Strains, Phase III: the genomes of soil and plant-associated and newly described type strains.</title>
        <authorList>
            <person name="Whitman W.B."/>
            <person name="Woyke T."/>
            <person name="Klenk H.P."/>
            <person name="Zhou Y."/>
            <person name="Lilburn T.G."/>
            <person name="Beck B.J."/>
            <person name="De Vos P."/>
            <person name="Vandamme P."/>
            <person name="Eisen J.A."/>
            <person name="Garrity G."/>
            <person name="Hugenholtz P."/>
            <person name="Kyrpides N.C."/>
        </authorList>
    </citation>
    <scope>NUCLEOTIDE SEQUENCE [LARGE SCALE GENOMIC DNA]</scope>
    <source>
        <strain evidence="1 2">CGMCC 1.10821</strain>
    </source>
</reference>
<proteinExistence type="predicted"/>
<evidence type="ECO:0000313" key="1">
    <source>
        <dbReference type="EMBL" id="TWI04486.1"/>
    </source>
</evidence>
<gene>
    <name evidence="1" type="ORF">IP90_00616</name>
</gene>
<sequence length="207" mass="23214">MIVSGQHEESARTLSRGTCFLYVAPCAYEDIAKVGFARDPLVRLHALHGRFYEFFDLDAGYLIETDSVREARTLETRLHRAIALHNAPAPLVIREQAGGFSEWFRGAGDPLAEQARLLAEEGFVHHASLRPWLRRRLLTQSAALYAWTDKVIADLYQEAENQGVPATSPTLRRVLLDALDAYVALDVDLAPLLPPEVLRWHQAGGRF</sequence>
<dbReference type="RefSeq" id="WP_144898181.1">
    <property type="nucleotide sequence ID" value="NZ_VLKN01000002.1"/>
</dbReference>
<evidence type="ECO:0000313" key="2">
    <source>
        <dbReference type="Proteomes" id="UP000315167"/>
    </source>
</evidence>
<comment type="caution">
    <text evidence="1">The sequence shown here is derived from an EMBL/GenBank/DDBJ whole genome shotgun (WGS) entry which is preliminary data.</text>
</comment>
<protein>
    <submittedName>
        <fullName evidence="1">Uncharacterized protein</fullName>
    </submittedName>
</protein>
<keyword evidence="2" id="KW-1185">Reference proteome</keyword>
<accession>A0A562LA97</accession>
<dbReference type="EMBL" id="VLKN01000002">
    <property type="protein sequence ID" value="TWI04486.1"/>
    <property type="molecule type" value="Genomic_DNA"/>
</dbReference>
<dbReference type="OrthoDB" id="5995845at2"/>
<dbReference type="Proteomes" id="UP000315167">
    <property type="component" value="Unassembled WGS sequence"/>
</dbReference>